<dbReference type="STRING" id="121845.A0A3Q0IZN2"/>
<dbReference type="InterPro" id="IPR036871">
    <property type="entry name" value="PX_dom_sf"/>
</dbReference>
<dbReference type="SUPFAM" id="SSF50156">
    <property type="entry name" value="PDZ domain-like"/>
    <property type="match status" value="1"/>
</dbReference>
<gene>
    <name evidence="3" type="primary">LOC103512342</name>
</gene>
<evidence type="ECO:0000259" key="1">
    <source>
        <dbReference type="PROSITE" id="PS50106"/>
    </source>
</evidence>
<name>A0A3Q0IZN2_DIACI</name>
<dbReference type="GO" id="GO:0035091">
    <property type="term" value="F:phosphatidylinositol binding"/>
    <property type="evidence" value="ECO:0007669"/>
    <property type="project" value="InterPro"/>
</dbReference>
<dbReference type="SUPFAM" id="SSF64268">
    <property type="entry name" value="PX domain"/>
    <property type="match status" value="1"/>
</dbReference>
<dbReference type="Gene3D" id="2.30.42.10">
    <property type="match status" value="1"/>
</dbReference>
<evidence type="ECO:0000313" key="2">
    <source>
        <dbReference type="Proteomes" id="UP000079169"/>
    </source>
</evidence>
<dbReference type="GO" id="GO:0006886">
    <property type="term" value="P:intracellular protein transport"/>
    <property type="evidence" value="ECO:0007669"/>
    <property type="project" value="TreeGrafter"/>
</dbReference>
<dbReference type="Pfam" id="PF00787">
    <property type="entry name" value="PX"/>
    <property type="match status" value="1"/>
</dbReference>
<proteinExistence type="predicted"/>
<dbReference type="PANTHER" id="PTHR12431">
    <property type="entry name" value="SORTING NEXIN 17 AND 27"/>
    <property type="match status" value="1"/>
</dbReference>
<dbReference type="Gene3D" id="3.30.1520.10">
    <property type="entry name" value="Phox-like domain"/>
    <property type="match status" value="1"/>
</dbReference>
<dbReference type="KEGG" id="dci:103512342"/>
<dbReference type="PANTHER" id="PTHR12431:SF19">
    <property type="entry name" value="SORTING NEXIN-27"/>
    <property type="match status" value="1"/>
</dbReference>
<reference evidence="3" key="1">
    <citation type="submission" date="2025-08" db="UniProtKB">
        <authorList>
            <consortium name="RefSeq"/>
        </authorList>
    </citation>
    <scope>IDENTIFICATION</scope>
</reference>
<dbReference type="GeneID" id="103512342"/>
<keyword evidence="2" id="KW-1185">Reference proteome</keyword>
<dbReference type="GO" id="GO:0032456">
    <property type="term" value="P:endocytic recycling"/>
    <property type="evidence" value="ECO:0007669"/>
    <property type="project" value="TreeGrafter"/>
</dbReference>
<dbReference type="Proteomes" id="UP000079169">
    <property type="component" value="Unplaced"/>
</dbReference>
<dbReference type="PaxDb" id="121845-A0A3Q0IZN2"/>
<organism evidence="2 3">
    <name type="scientific">Diaphorina citri</name>
    <name type="common">Asian citrus psyllid</name>
    <dbReference type="NCBI Taxonomy" id="121845"/>
    <lineage>
        <taxon>Eukaryota</taxon>
        <taxon>Metazoa</taxon>
        <taxon>Ecdysozoa</taxon>
        <taxon>Arthropoda</taxon>
        <taxon>Hexapoda</taxon>
        <taxon>Insecta</taxon>
        <taxon>Pterygota</taxon>
        <taxon>Neoptera</taxon>
        <taxon>Paraneoptera</taxon>
        <taxon>Hemiptera</taxon>
        <taxon>Sternorrhyncha</taxon>
        <taxon>Psylloidea</taxon>
        <taxon>Psyllidae</taxon>
        <taxon>Diaphorininae</taxon>
        <taxon>Diaphorina</taxon>
    </lineage>
</organism>
<dbReference type="RefSeq" id="XP_026681661.1">
    <property type="nucleotide sequence ID" value="XM_026825860.1"/>
</dbReference>
<dbReference type="InterPro" id="IPR001683">
    <property type="entry name" value="PX_dom"/>
</dbReference>
<accession>A0A3Q0IZN2</accession>
<dbReference type="AlphaFoldDB" id="A0A3Q0IZN2"/>
<dbReference type="InterPro" id="IPR036034">
    <property type="entry name" value="PDZ_sf"/>
</dbReference>
<feature type="domain" description="PDZ" evidence="1">
    <location>
        <begin position="1"/>
        <end position="40"/>
    </location>
</feature>
<dbReference type="InterPro" id="IPR001478">
    <property type="entry name" value="PDZ"/>
</dbReference>
<evidence type="ECO:0000313" key="3">
    <source>
        <dbReference type="RefSeq" id="XP_026681661.1"/>
    </source>
</evidence>
<protein>
    <submittedName>
        <fullName evidence="3">Sorting nexin-27-like</fullName>
    </submittedName>
</protein>
<dbReference type="Gene3D" id="3.10.20.90">
    <property type="entry name" value="Phosphatidylinositol 3-kinase Catalytic Subunit, Chain A, domain 1"/>
    <property type="match status" value="1"/>
</dbReference>
<dbReference type="GO" id="GO:0005769">
    <property type="term" value="C:early endosome"/>
    <property type="evidence" value="ECO:0007669"/>
    <property type="project" value="TreeGrafter"/>
</dbReference>
<sequence>MAGEILAVNNVNVEGATHKQVVELIKSGGDVLSLTVISVSPEEAERLEPPDDHSGYQQIDYTEKRSLPISIPDYSYVNTEDESFVMGREERQLTEQQLDSRRRGLEIYLEKVCAVRVIAESELMQEFLTDALDENGTNISSPVDIKILLPDREVITVSVRKSATADEVYASAVPKLYLQSPSSAAYFYLFEIVEYSFGKLNPYLQLATSLPGYDELQFPHCASDSRKSGGHVIPAISLAGFRLLAASEEGVQEGQAVEFEWTVVTQYEVMVIIIIS</sequence>
<dbReference type="PROSITE" id="PS50106">
    <property type="entry name" value="PDZ"/>
    <property type="match status" value="1"/>
</dbReference>